<proteinExistence type="predicted"/>
<dbReference type="GO" id="GO:0008237">
    <property type="term" value="F:metallopeptidase activity"/>
    <property type="evidence" value="ECO:0007669"/>
    <property type="project" value="InterPro"/>
</dbReference>
<feature type="signal peptide" evidence="2">
    <location>
        <begin position="1"/>
        <end position="24"/>
    </location>
</feature>
<sequence>MKKIWWAGAMALSLPCASLSGALAANLDASSGLASKLAEPSPIDVAAKTPTDEAGVRLIANRDLRSWLEVDGERLEISGRLSLHLLATEQGLKDGMVEVKGFNLAYFKVPQAQISRGRTSQDDTGVLGFAVKHEGGSQYLEYDPASGRLAGKLYGYVDASYMAALGRLAGDSAKDDDLYETPAQSASLYVEIALDEALSALSERAKVGEDEMRKGAAEDVMRTKAGLRFEADIDAESDFDLPAYRIEAKPFELELEYAPAIYWIEVAKRLCVQPVRIGRLSWSGGWPYGLSVDYTGEGLSFGMPEVRNQWSKADVVFTVNDWVTVWQSGYWEMDTNGSWTSTEEANLMNEVDNDDCVEVFFIDDFVPESAHGGGATWGSGTAGTKIITSDGNARGGIDETHLAHELGHSMGLRHPWSPATASAEPGSTGTLMCPSGWMNDNPKVNSQENEDKLSNPLFTFAFKFVTAGPDCADSGDCGACP</sequence>
<evidence type="ECO:0000313" key="4">
    <source>
        <dbReference type="Proteomes" id="UP000483379"/>
    </source>
</evidence>
<dbReference type="AlphaFoldDB" id="A0A6M0K3J7"/>
<dbReference type="Proteomes" id="UP000483379">
    <property type="component" value="Unassembled WGS sequence"/>
</dbReference>
<reference evidence="3 4" key="1">
    <citation type="submission" date="2020-02" db="EMBL/GenBank/DDBJ databases">
        <title>Genome sequences of Thiorhodococcus mannitoliphagus and Thiorhodococcus minor, purple sulfur photosynthetic bacteria in the gammaproteobacterial family, Chromatiaceae.</title>
        <authorList>
            <person name="Aviles F.A."/>
            <person name="Meyer T.E."/>
            <person name="Kyndt J.A."/>
        </authorList>
    </citation>
    <scope>NUCLEOTIDE SEQUENCE [LARGE SCALE GENOMIC DNA]</scope>
    <source>
        <strain evidence="3 4">DSM 11518</strain>
    </source>
</reference>
<evidence type="ECO:0000313" key="3">
    <source>
        <dbReference type="EMBL" id="NEV64300.1"/>
    </source>
</evidence>
<protein>
    <recommendedName>
        <fullName evidence="5">Matrixin family metalloprotease</fullName>
    </recommendedName>
</protein>
<name>A0A6M0K3J7_9GAMM</name>
<dbReference type="RefSeq" id="WP_164454901.1">
    <property type="nucleotide sequence ID" value="NZ_JAAIJQ010000082.1"/>
</dbReference>
<dbReference type="Gene3D" id="3.40.390.10">
    <property type="entry name" value="Collagenase (Catalytic Domain)"/>
    <property type="match status" value="1"/>
</dbReference>
<comment type="caution">
    <text evidence="3">The sequence shown here is derived from an EMBL/GenBank/DDBJ whole genome shotgun (WGS) entry which is preliminary data.</text>
</comment>
<feature type="region of interest" description="Disordered" evidence="1">
    <location>
        <begin position="418"/>
        <end position="450"/>
    </location>
</feature>
<dbReference type="SUPFAM" id="SSF55486">
    <property type="entry name" value="Metalloproteases ('zincins'), catalytic domain"/>
    <property type="match status" value="1"/>
</dbReference>
<evidence type="ECO:0000256" key="1">
    <source>
        <dbReference type="SAM" id="MobiDB-lite"/>
    </source>
</evidence>
<feature type="chain" id="PRO_5027028511" description="Matrixin family metalloprotease" evidence="2">
    <location>
        <begin position="25"/>
        <end position="481"/>
    </location>
</feature>
<dbReference type="EMBL" id="JAAIJQ010000082">
    <property type="protein sequence ID" value="NEV64300.1"/>
    <property type="molecule type" value="Genomic_DNA"/>
</dbReference>
<gene>
    <name evidence="3" type="ORF">G3446_20835</name>
</gene>
<evidence type="ECO:0000256" key="2">
    <source>
        <dbReference type="SAM" id="SignalP"/>
    </source>
</evidence>
<organism evidence="3 4">
    <name type="scientific">Thiorhodococcus minor</name>
    <dbReference type="NCBI Taxonomy" id="57489"/>
    <lineage>
        <taxon>Bacteria</taxon>
        <taxon>Pseudomonadati</taxon>
        <taxon>Pseudomonadota</taxon>
        <taxon>Gammaproteobacteria</taxon>
        <taxon>Chromatiales</taxon>
        <taxon>Chromatiaceae</taxon>
        <taxon>Thiorhodococcus</taxon>
    </lineage>
</organism>
<keyword evidence="4" id="KW-1185">Reference proteome</keyword>
<keyword evidence="2" id="KW-0732">Signal</keyword>
<evidence type="ECO:0008006" key="5">
    <source>
        <dbReference type="Google" id="ProtNLM"/>
    </source>
</evidence>
<dbReference type="InterPro" id="IPR024079">
    <property type="entry name" value="MetalloPept_cat_dom_sf"/>
</dbReference>
<accession>A0A6M0K3J7</accession>